<reference evidence="2 3" key="1">
    <citation type="submission" date="2014-06" db="EMBL/GenBank/DDBJ databases">
        <authorList>
            <person name="Swart Estienne"/>
        </authorList>
    </citation>
    <scope>NUCLEOTIDE SEQUENCE [LARGE SCALE GENOMIC DNA]</scope>
    <source>
        <strain evidence="2 3">130c</strain>
    </source>
</reference>
<dbReference type="EMBL" id="CCKQ01016100">
    <property type="protein sequence ID" value="CDW87971.1"/>
    <property type="molecule type" value="Genomic_DNA"/>
</dbReference>
<feature type="region of interest" description="Disordered" evidence="1">
    <location>
        <begin position="176"/>
        <end position="196"/>
    </location>
</feature>
<sequence>MQYRDAACLTVLANIQKPLAFVIDKAQTPKFLKETQTVLEIQDKGIQSDPPKQTKDVNDQFIQVELIVQNEAQQNYLQRSLNNFGKLDNSGSGFFVTSNPLSNRNELNSTNAKNTSELKTNDEISYIQSHENTAKRFNRNDFLEKTKSGKAGEFQEYQDSASNNQLRQFEEFDDSNLKSENNDQQNKKAKSQATSRIASAKRMAHLYSEGLNDKLDILLAQKVDEQGNLIVFDSESGRKYKVLYSDYLRSLNYQMNTDKSRSSFKYQEQDENVYKRLWNDINNRAERSQAASEYLQEQRINQLEKAAKLGDNSNYGHRNIVNYSQRSNSMSHQLEDALVMLNSINGNKDSQKVLPITEENQEFNLKPRIKKDKKKFNVNNKQQLCKVIPYNLQIMSNILGKVYIEKQDKCIQVDENNRDDSYDQNDRLQENYRNLKKMKQKRIKHGRLLSTNFNSNFDTSSTAYPYGAQNHLKQLRKKIGFTQNDRRNASSGEILNIKSSSSNQQLISQSDQQPIDLQINPMVMFNNVKLKPSSPKSRDHSIQVLWKEQDPQIYEFSLNSPEVRHINRGINNQLSRRIPREIHSAKKSKSRLLAAKQSKLSNNTSGYDNDMLPIHSKESFVIQLIQKNKGTASTNLLGLNQKQRNMPNNRSKQDLSIN</sequence>
<keyword evidence="3" id="KW-1185">Reference proteome</keyword>
<accession>A0A078B0X2</accession>
<organism evidence="2 3">
    <name type="scientific">Stylonychia lemnae</name>
    <name type="common">Ciliate</name>
    <dbReference type="NCBI Taxonomy" id="5949"/>
    <lineage>
        <taxon>Eukaryota</taxon>
        <taxon>Sar</taxon>
        <taxon>Alveolata</taxon>
        <taxon>Ciliophora</taxon>
        <taxon>Intramacronucleata</taxon>
        <taxon>Spirotrichea</taxon>
        <taxon>Stichotrichia</taxon>
        <taxon>Sporadotrichida</taxon>
        <taxon>Oxytrichidae</taxon>
        <taxon>Stylonychinae</taxon>
        <taxon>Stylonychia</taxon>
    </lineage>
</organism>
<dbReference type="AlphaFoldDB" id="A0A078B0X2"/>
<dbReference type="Proteomes" id="UP000039865">
    <property type="component" value="Unassembled WGS sequence"/>
</dbReference>
<feature type="compositionally biased region" description="Low complexity" evidence="1">
    <location>
        <begin position="591"/>
        <end position="601"/>
    </location>
</feature>
<protein>
    <submittedName>
        <fullName evidence="2">Uncharacterized protein</fullName>
    </submittedName>
</protein>
<evidence type="ECO:0000256" key="1">
    <source>
        <dbReference type="SAM" id="MobiDB-lite"/>
    </source>
</evidence>
<feature type="region of interest" description="Disordered" evidence="1">
    <location>
        <begin position="584"/>
        <end position="607"/>
    </location>
</feature>
<proteinExistence type="predicted"/>
<gene>
    <name evidence="2" type="primary">Contig1655.g1805</name>
    <name evidence="2" type="ORF">STYLEM_17086</name>
</gene>
<name>A0A078B0X2_STYLE</name>
<feature type="region of interest" description="Disordered" evidence="1">
    <location>
        <begin position="638"/>
        <end position="658"/>
    </location>
</feature>
<evidence type="ECO:0000313" key="3">
    <source>
        <dbReference type="Proteomes" id="UP000039865"/>
    </source>
</evidence>
<evidence type="ECO:0000313" key="2">
    <source>
        <dbReference type="EMBL" id="CDW87971.1"/>
    </source>
</evidence>
<dbReference type="InParanoid" id="A0A078B0X2"/>